<evidence type="ECO:0000259" key="4">
    <source>
        <dbReference type="PROSITE" id="PS50932"/>
    </source>
</evidence>
<dbReference type="EMBL" id="BAAAYX010000002">
    <property type="protein sequence ID" value="GAA3694722.1"/>
    <property type="molecule type" value="Genomic_DNA"/>
</dbReference>
<keyword evidence="6" id="KW-1185">Reference proteome</keyword>
<dbReference type="SMART" id="SM00354">
    <property type="entry name" value="HTH_LACI"/>
    <property type="match status" value="1"/>
</dbReference>
<evidence type="ECO:0000256" key="1">
    <source>
        <dbReference type="ARBA" id="ARBA00023015"/>
    </source>
</evidence>
<reference evidence="6" key="1">
    <citation type="journal article" date="2019" name="Int. J. Syst. Evol. Microbiol.">
        <title>The Global Catalogue of Microorganisms (GCM) 10K type strain sequencing project: providing services to taxonomists for standard genome sequencing and annotation.</title>
        <authorList>
            <consortium name="The Broad Institute Genomics Platform"/>
            <consortium name="The Broad Institute Genome Sequencing Center for Infectious Disease"/>
            <person name="Wu L."/>
            <person name="Ma J."/>
        </authorList>
    </citation>
    <scope>NUCLEOTIDE SEQUENCE [LARGE SCALE GENOMIC DNA]</scope>
    <source>
        <strain evidence="6">JCM 16548</strain>
    </source>
</reference>
<dbReference type="PROSITE" id="PS50932">
    <property type="entry name" value="HTH_LACI_2"/>
    <property type="match status" value="1"/>
</dbReference>
<dbReference type="GO" id="GO:0003677">
    <property type="term" value="F:DNA binding"/>
    <property type="evidence" value="ECO:0007669"/>
    <property type="project" value="UniProtKB-KW"/>
</dbReference>
<sequence>MSPQTTARRRPTMRDVAALAGVGLKTVSRVVNDEPNVSGDTRERVERAIDALGFAPNHGAGSLRREGGRTQTIGLILDAVDNPFSAAINRAVETVATARQTAVFAASSDDDTERERALVAAFNRRRVDGLIVTAYGPDQGYLQNERDHGVPLVFIDRPPIGLLADVVLTDNVAWAGVATRHLIDHGHSRIAFLGDDLAIPTARDRRLGHERALAAAGLEVPDGFSVGNVTSAELAAAELERLLDRPDPPTAVVTAQNVITIGGVRALHGRGRQSDVALIGFDDLPLADLLTPGITVIAQDPAEIGRASAERLFARIEGDDGPAETIIVPARLITRGSGEIPAPGGAQSR</sequence>
<keyword evidence="3" id="KW-0804">Transcription</keyword>
<dbReference type="Pfam" id="PF00356">
    <property type="entry name" value="LacI"/>
    <property type="match status" value="1"/>
</dbReference>
<accession>A0ABP7CW20</accession>
<gene>
    <name evidence="5" type="ORF">GCM10022204_08140</name>
</gene>
<dbReference type="RefSeq" id="WP_344810994.1">
    <property type="nucleotide sequence ID" value="NZ_BAAAYX010000002.1"/>
</dbReference>
<dbReference type="SUPFAM" id="SSF47413">
    <property type="entry name" value="lambda repressor-like DNA-binding domains"/>
    <property type="match status" value="1"/>
</dbReference>
<comment type="caution">
    <text evidence="5">The sequence shown here is derived from an EMBL/GenBank/DDBJ whole genome shotgun (WGS) entry which is preliminary data.</text>
</comment>
<dbReference type="Pfam" id="PF13377">
    <property type="entry name" value="Peripla_BP_3"/>
    <property type="match status" value="1"/>
</dbReference>
<dbReference type="Gene3D" id="1.10.260.40">
    <property type="entry name" value="lambda repressor-like DNA-binding domains"/>
    <property type="match status" value="1"/>
</dbReference>
<dbReference type="PANTHER" id="PTHR30146">
    <property type="entry name" value="LACI-RELATED TRANSCRIPTIONAL REPRESSOR"/>
    <property type="match status" value="1"/>
</dbReference>
<keyword evidence="1" id="KW-0805">Transcription regulation</keyword>
<evidence type="ECO:0000313" key="6">
    <source>
        <dbReference type="Proteomes" id="UP001500051"/>
    </source>
</evidence>
<keyword evidence="2 5" id="KW-0238">DNA-binding</keyword>
<dbReference type="InterPro" id="IPR028082">
    <property type="entry name" value="Peripla_BP_I"/>
</dbReference>
<dbReference type="PROSITE" id="PS00356">
    <property type="entry name" value="HTH_LACI_1"/>
    <property type="match status" value="1"/>
</dbReference>
<evidence type="ECO:0000313" key="5">
    <source>
        <dbReference type="EMBL" id="GAA3694722.1"/>
    </source>
</evidence>
<dbReference type="Proteomes" id="UP001500051">
    <property type="component" value="Unassembled WGS sequence"/>
</dbReference>
<dbReference type="Gene3D" id="3.40.50.2300">
    <property type="match status" value="2"/>
</dbReference>
<dbReference type="InterPro" id="IPR010982">
    <property type="entry name" value="Lambda_DNA-bd_dom_sf"/>
</dbReference>
<evidence type="ECO:0000256" key="2">
    <source>
        <dbReference type="ARBA" id="ARBA00023125"/>
    </source>
</evidence>
<protein>
    <submittedName>
        <fullName evidence="5">LacI family DNA-binding transcriptional regulator</fullName>
    </submittedName>
</protein>
<dbReference type="InterPro" id="IPR000843">
    <property type="entry name" value="HTH_LacI"/>
</dbReference>
<feature type="domain" description="HTH lacI-type" evidence="4">
    <location>
        <begin position="11"/>
        <end position="65"/>
    </location>
</feature>
<dbReference type="PANTHER" id="PTHR30146:SF109">
    <property type="entry name" value="HTH-TYPE TRANSCRIPTIONAL REGULATOR GALS"/>
    <property type="match status" value="1"/>
</dbReference>
<organism evidence="5 6">
    <name type="scientific">Microlunatus aurantiacus</name>
    <dbReference type="NCBI Taxonomy" id="446786"/>
    <lineage>
        <taxon>Bacteria</taxon>
        <taxon>Bacillati</taxon>
        <taxon>Actinomycetota</taxon>
        <taxon>Actinomycetes</taxon>
        <taxon>Propionibacteriales</taxon>
        <taxon>Propionibacteriaceae</taxon>
        <taxon>Microlunatus</taxon>
    </lineage>
</organism>
<dbReference type="CDD" id="cd01392">
    <property type="entry name" value="HTH_LacI"/>
    <property type="match status" value="1"/>
</dbReference>
<dbReference type="InterPro" id="IPR046335">
    <property type="entry name" value="LacI/GalR-like_sensor"/>
</dbReference>
<dbReference type="CDD" id="cd06267">
    <property type="entry name" value="PBP1_LacI_sugar_binding-like"/>
    <property type="match status" value="1"/>
</dbReference>
<name>A0ABP7CW20_9ACTN</name>
<evidence type="ECO:0000256" key="3">
    <source>
        <dbReference type="ARBA" id="ARBA00023163"/>
    </source>
</evidence>
<dbReference type="SUPFAM" id="SSF53822">
    <property type="entry name" value="Periplasmic binding protein-like I"/>
    <property type="match status" value="1"/>
</dbReference>
<proteinExistence type="predicted"/>